<reference evidence="2 3" key="1">
    <citation type="journal article" date="2020" name="Biotechnol. Biofuels">
        <title>New insights from the biogas microbiome by comprehensive genome-resolved metagenomics of nearly 1600 species originating from multiple anaerobic digesters.</title>
        <authorList>
            <person name="Campanaro S."/>
            <person name="Treu L."/>
            <person name="Rodriguez-R L.M."/>
            <person name="Kovalovszki A."/>
            <person name="Ziels R.M."/>
            <person name="Maus I."/>
            <person name="Zhu X."/>
            <person name="Kougias P.G."/>
            <person name="Basile A."/>
            <person name="Luo G."/>
            <person name="Schluter A."/>
            <person name="Konstantinidis K.T."/>
            <person name="Angelidaki I."/>
        </authorList>
    </citation>
    <scope>NUCLEOTIDE SEQUENCE [LARGE SCALE GENOMIC DNA]</scope>
    <source>
        <strain evidence="2">AS19jrsBPTG_9</strain>
    </source>
</reference>
<dbReference type="EMBL" id="JAAZIL010000067">
    <property type="protein sequence ID" value="NLZ24635.1"/>
    <property type="molecule type" value="Genomic_DNA"/>
</dbReference>
<sequence>RKYSPPTTGNVTFEEGTSSGSSTQQLHYDEVNAYIFSDGTISISKESEDRPIFDGFYIGGGIHSRNEVNMKRYLKLGDRLIYPAFVVNHHSKYGILARELFGSQVNIQKTEVGFKE</sequence>
<accession>A0A847VE03</accession>
<dbReference type="Proteomes" id="UP000564033">
    <property type="component" value="Unassembled WGS sequence"/>
</dbReference>
<proteinExistence type="predicted"/>
<feature type="compositionally biased region" description="Polar residues" evidence="1">
    <location>
        <begin position="1"/>
        <end position="11"/>
    </location>
</feature>
<protein>
    <submittedName>
        <fullName evidence="2">Uncharacterized protein</fullName>
    </submittedName>
</protein>
<feature type="compositionally biased region" description="Low complexity" evidence="1">
    <location>
        <begin position="14"/>
        <end position="24"/>
    </location>
</feature>
<evidence type="ECO:0000256" key="1">
    <source>
        <dbReference type="SAM" id="MobiDB-lite"/>
    </source>
</evidence>
<feature type="non-terminal residue" evidence="2">
    <location>
        <position position="1"/>
    </location>
</feature>
<name>A0A847VE03_9BACT</name>
<gene>
    <name evidence="2" type="ORF">GX888_02750</name>
</gene>
<organism evidence="2 3">
    <name type="scientific">Candidatus Dojkabacteria bacterium</name>
    <dbReference type="NCBI Taxonomy" id="2099670"/>
    <lineage>
        <taxon>Bacteria</taxon>
        <taxon>Candidatus Dojkabacteria</taxon>
    </lineage>
</organism>
<comment type="caution">
    <text evidence="2">The sequence shown here is derived from an EMBL/GenBank/DDBJ whole genome shotgun (WGS) entry which is preliminary data.</text>
</comment>
<dbReference type="AlphaFoldDB" id="A0A847VE03"/>
<evidence type="ECO:0000313" key="3">
    <source>
        <dbReference type="Proteomes" id="UP000564033"/>
    </source>
</evidence>
<feature type="region of interest" description="Disordered" evidence="1">
    <location>
        <begin position="1"/>
        <end position="24"/>
    </location>
</feature>
<evidence type="ECO:0000313" key="2">
    <source>
        <dbReference type="EMBL" id="NLZ24635.1"/>
    </source>
</evidence>